<evidence type="ECO:0000313" key="4">
    <source>
        <dbReference type="Proteomes" id="UP000784294"/>
    </source>
</evidence>
<name>A0A448X9H5_9PLAT</name>
<dbReference type="GO" id="GO:0051879">
    <property type="term" value="F:Hsp90 protein binding"/>
    <property type="evidence" value="ECO:0007669"/>
    <property type="project" value="TreeGrafter"/>
</dbReference>
<dbReference type="EMBL" id="CAAALY010124095">
    <property type="protein sequence ID" value="VEL31574.1"/>
    <property type="molecule type" value="Genomic_DNA"/>
</dbReference>
<dbReference type="InterPro" id="IPR011989">
    <property type="entry name" value="ARM-like"/>
</dbReference>
<dbReference type="GO" id="GO:0005737">
    <property type="term" value="C:cytoplasm"/>
    <property type="evidence" value="ECO:0007669"/>
    <property type="project" value="UniProtKB-SubCell"/>
</dbReference>
<sequence>MAERGLRTIDTYLFDEHHQLRRAAAECYNNMAQYPPFVLACGGRLPLDETLTDQGDLGKKLILPGGTDRIKLLLLYCLATNQEDADGHQEVEQDDLSLVLACSGALATMSYDPGIIDEIAKVSLF</sequence>
<keyword evidence="2" id="KW-0963">Cytoplasm</keyword>
<evidence type="ECO:0000313" key="3">
    <source>
        <dbReference type="EMBL" id="VEL31574.1"/>
    </source>
</evidence>
<comment type="subcellular location">
    <subcellularLocation>
        <location evidence="1">Cytoplasm</location>
    </subcellularLocation>
</comment>
<dbReference type="PANTHER" id="PTHR45994">
    <property type="entry name" value="FI21225P1"/>
    <property type="match status" value="1"/>
</dbReference>
<dbReference type="Gene3D" id="1.25.10.10">
    <property type="entry name" value="Leucine-rich Repeat Variant"/>
    <property type="match status" value="1"/>
</dbReference>
<evidence type="ECO:0000256" key="1">
    <source>
        <dbReference type="ARBA" id="ARBA00004496"/>
    </source>
</evidence>
<protein>
    <submittedName>
        <fullName evidence="3">Uncharacterized protein</fullName>
    </submittedName>
</protein>
<dbReference type="AlphaFoldDB" id="A0A448X9H5"/>
<dbReference type="OrthoDB" id="199930at2759"/>
<accession>A0A448X9H5</accession>
<keyword evidence="4" id="KW-1185">Reference proteome</keyword>
<organism evidence="3 4">
    <name type="scientific">Protopolystoma xenopodis</name>
    <dbReference type="NCBI Taxonomy" id="117903"/>
    <lineage>
        <taxon>Eukaryota</taxon>
        <taxon>Metazoa</taxon>
        <taxon>Spiralia</taxon>
        <taxon>Lophotrochozoa</taxon>
        <taxon>Platyhelminthes</taxon>
        <taxon>Monogenea</taxon>
        <taxon>Polyopisthocotylea</taxon>
        <taxon>Polystomatidea</taxon>
        <taxon>Polystomatidae</taxon>
        <taxon>Protopolystoma</taxon>
    </lineage>
</organism>
<comment type="caution">
    <text evidence="3">The sequence shown here is derived from an EMBL/GenBank/DDBJ whole genome shotgun (WGS) entry which is preliminary data.</text>
</comment>
<proteinExistence type="predicted"/>
<gene>
    <name evidence="3" type="ORF">PXEA_LOCUS25014</name>
</gene>
<dbReference type="PANTHER" id="PTHR45994:SF1">
    <property type="entry name" value="FI21225P1"/>
    <property type="match status" value="1"/>
</dbReference>
<dbReference type="Proteomes" id="UP000784294">
    <property type="component" value="Unassembled WGS sequence"/>
</dbReference>
<reference evidence="3" key="1">
    <citation type="submission" date="2018-11" db="EMBL/GenBank/DDBJ databases">
        <authorList>
            <consortium name="Pathogen Informatics"/>
        </authorList>
    </citation>
    <scope>NUCLEOTIDE SEQUENCE</scope>
</reference>
<evidence type="ECO:0000256" key="2">
    <source>
        <dbReference type="ARBA" id="ARBA00022490"/>
    </source>
</evidence>